<dbReference type="CDD" id="cd06558">
    <property type="entry name" value="crotonase-like"/>
    <property type="match status" value="1"/>
</dbReference>
<keyword evidence="7" id="KW-0576">Peroxisome</keyword>
<organism evidence="9 10">
    <name type="scientific">Orbilia javanica</name>
    <dbReference type="NCBI Taxonomy" id="47235"/>
    <lineage>
        <taxon>Eukaryota</taxon>
        <taxon>Fungi</taxon>
        <taxon>Dikarya</taxon>
        <taxon>Ascomycota</taxon>
        <taxon>Pezizomycotina</taxon>
        <taxon>Orbiliomycetes</taxon>
        <taxon>Orbiliales</taxon>
        <taxon>Orbiliaceae</taxon>
        <taxon>Orbilia</taxon>
    </lineage>
</organism>
<evidence type="ECO:0000256" key="2">
    <source>
        <dbReference type="ARBA" id="ARBA00005005"/>
    </source>
</evidence>
<proteinExistence type="inferred from homology"/>
<evidence type="ECO:0000313" key="9">
    <source>
        <dbReference type="EMBL" id="KAK6351278.1"/>
    </source>
</evidence>
<dbReference type="PANTHER" id="PTHR43149:SF1">
    <property type="entry name" value="DELTA(3,5)-DELTA(2,4)-DIENOYL-COA ISOMERASE, MITOCHONDRIAL"/>
    <property type="match status" value="1"/>
</dbReference>
<dbReference type="GO" id="GO:0005777">
    <property type="term" value="C:peroxisome"/>
    <property type="evidence" value="ECO:0007669"/>
    <property type="project" value="UniProtKB-SubCell"/>
</dbReference>
<evidence type="ECO:0000256" key="8">
    <source>
        <dbReference type="ARBA" id="ARBA00023235"/>
    </source>
</evidence>
<sequence length="330" mass="36039">MPGVNPNELLKGEAFPKFLPRINYQVPRTSPTELEYSIYFVFYNPSSFSQPIMPQTYNYEHYTVTFPTDGVAVMEINRPEALNAFTGDMIITMGKVFDQLSTDSDCRVVVLTAAGDKAFTAGLDIKQTNLGGSATSVDPARKMITELRPMLLAFQNAVTRAEKCLKPIISVLHGYSFGMAIDISTATDIRICTADVKLSVKEVDIGLAADVGSLSRLVKVVGSMSWVKDICYTARIFGAEEALKQGLVSAVFKDKKEALEGAMKMAELIASKSPVAVQSSKEILNYSVDHAVEDGLRYTAAWNPGALQTIDIPAAIKGSLTRTKPRFEKL</sequence>
<gene>
    <name evidence="9" type="ORF">TWF718_004443</name>
</gene>
<dbReference type="GO" id="GO:0006631">
    <property type="term" value="P:fatty acid metabolic process"/>
    <property type="evidence" value="ECO:0007669"/>
    <property type="project" value="UniProtKB-KW"/>
</dbReference>
<accession>A0AAN8RL01</accession>
<protein>
    <submittedName>
        <fullName evidence="9">Uncharacterized protein</fullName>
    </submittedName>
</protein>
<keyword evidence="10" id="KW-1185">Reference proteome</keyword>
<dbReference type="PANTHER" id="PTHR43149">
    <property type="entry name" value="ENOYL-COA HYDRATASE"/>
    <property type="match status" value="1"/>
</dbReference>
<dbReference type="InterPro" id="IPR014748">
    <property type="entry name" value="Enoyl-CoA_hydra_C"/>
</dbReference>
<dbReference type="GO" id="GO:0051750">
    <property type="term" value="F:delta(3,5)-delta(2,4)-dienoyl-CoA isomerase activity"/>
    <property type="evidence" value="ECO:0007669"/>
    <property type="project" value="TreeGrafter"/>
</dbReference>
<keyword evidence="5" id="KW-0007">Acetylation</keyword>
<dbReference type="Proteomes" id="UP001313282">
    <property type="component" value="Unassembled WGS sequence"/>
</dbReference>
<evidence type="ECO:0000256" key="4">
    <source>
        <dbReference type="ARBA" id="ARBA00022832"/>
    </source>
</evidence>
<dbReference type="SUPFAM" id="SSF52096">
    <property type="entry name" value="ClpP/crotonase"/>
    <property type="match status" value="1"/>
</dbReference>
<name>A0AAN8RL01_9PEZI</name>
<reference evidence="9 10" key="1">
    <citation type="submission" date="2019-10" db="EMBL/GenBank/DDBJ databases">
        <authorList>
            <person name="Palmer J.M."/>
        </authorList>
    </citation>
    <scope>NUCLEOTIDE SEQUENCE [LARGE SCALE GENOMIC DNA]</scope>
    <source>
        <strain evidence="9 10">TWF718</strain>
    </source>
</reference>
<evidence type="ECO:0000256" key="5">
    <source>
        <dbReference type="ARBA" id="ARBA00022990"/>
    </source>
</evidence>
<dbReference type="FunFam" id="1.10.12.10:FF:000004">
    <property type="entry name" value="Delta3,5-delta2,4-dienoyl-CoA isomerase"/>
    <property type="match status" value="1"/>
</dbReference>
<comment type="subcellular location">
    <subcellularLocation>
        <location evidence="1">Peroxisome</location>
    </subcellularLocation>
</comment>
<evidence type="ECO:0000256" key="1">
    <source>
        <dbReference type="ARBA" id="ARBA00004275"/>
    </source>
</evidence>
<comment type="similarity">
    <text evidence="3">Belongs to the enoyl-CoA hydratase/isomerase family.</text>
</comment>
<comment type="pathway">
    <text evidence="2">Lipid metabolism; fatty acid beta-oxidation.</text>
</comment>
<keyword evidence="8" id="KW-0413">Isomerase</keyword>
<evidence type="ECO:0000313" key="10">
    <source>
        <dbReference type="Proteomes" id="UP001313282"/>
    </source>
</evidence>
<dbReference type="InterPro" id="IPR029045">
    <property type="entry name" value="ClpP/crotonase-like_dom_sf"/>
</dbReference>
<keyword evidence="4" id="KW-0276">Fatty acid metabolism</keyword>
<dbReference type="FunFam" id="3.90.226.10:FF:000024">
    <property type="entry name" value="Delta3,5-delta2,4-dienoyl-CoA isomerase"/>
    <property type="match status" value="1"/>
</dbReference>
<dbReference type="Pfam" id="PF00378">
    <property type="entry name" value="ECH_1"/>
    <property type="match status" value="1"/>
</dbReference>
<dbReference type="Gene3D" id="3.90.226.10">
    <property type="entry name" value="2-enoyl-CoA Hydratase, Chain A, domain 1"/>
    <property type="match status" value="1"/>
</dbReference>
<dbReference type="EMBL" id="JAVHNR010000002">
    <property type="protein sequence ID" value="KAK6351278.1"/>
    <property type="molecule type" value="Genomic_DNA"/>
</dbReference>
<keyword evidence="6" id="KW-0443">Lipid metabolism</keyword>
<dbReference type="GO" id="GO:0005739">
    <property type="term" value="C:mitochondrion"/>
    <property type="evidence" value="ECO:0007669"/>
    <property type="project" value="TreeGrafter"/>
</dbReference>
<evidence type="ECO:0000256" key="3">
    <source>
        <dbReference type="ARBA" id="ARBA00005254"/>
    </source>
</evidence>
<dbReference type="InterPro" id="IPR045002">
    <property type="entry name" value="Ech1-like"/>
</dbReference>
<evidence type="ECO:0000256" key="6">
    <source>
        <dbReference type="ARBA" id="ARBA00023098"/>
    </source>
</evidence>
<dbReference type="Gene3D" id="1.10.12.10">
    <property type="entry name" value="Lyase 2-enoyl-coa Hydratase, Chain A, domain 2"/>
    <property type="match status" value="1"/>
</dbReference>
<dbReference type="InterPro" id="IPR001753">
    <property type="entry name" value="Enoyl-CoA_hydra/iso"/>
</dbReference>
<comment type="caution">
    <text evidence="9">The sequence shown here is derived from an EMBL/GenBank/DDBJ whole genome shotgun (WGS) entry which is preliminary data.</text>
</comment>
<evidence type="ECO:0000256" key="7">
    <source>
        <dbReference type="ARBA" id="ARBA00023140"/>
    </source>
</evidence>
<dbReference type="AlphaFoldDB" id="A0AAN8RL01"/>